<evidence type="ECO:0000313" key="3">
    <source>
        <dbReference type="EMBL" id="QGA26315.1"/>
    </source>
</evidence>
<proteinExistence type="predicted"/>
<organism evidence="3 4">
    <name type="scientific">Sphingobacterium zhuxiongii</name>
    <dbReference type="NCBI Taxonomy" id="2662364"/>
    <lineage>
        <taxon>Bacteria</taxon>
        <taxon>Pseudomonadati</taxon>
        <taxon>Bacteroidota</taxon>
        <taxon>Sphingobacteriia</taxon>
        <taxon>Sphingobacteriales</taxon>
        <taxon>Sphingobacteriaceae</taxon>
        <taxon>Sphingobacterium</taxon>
    </lineage>
</organism>
<feature type="chain" id="PRO_5024849444" evidence="1">
    <location>
        <begin position="25"/>
        <end position="312"/>
    </location>
</feature>
<keyword evidence="3" id="KW-0326">Glycosidase</keyword>
<protein>
    <submittedName>
        <fullName evidence="3">Phosphodiester glycosidase family protein</fullName>
    </submittedName>
</protein>
<dbReference type="Proteomes" id="UP000326921">
    <property type="component" value="Chromosome"/>
</dbReference>
<sequence>MNKLKTLYIALFIAPLLISACSNEDEFIRVEDQYNLNPQTEMAKKLVNGTNLFVHIKKDTSYTVQEGLTATEISYVSHTGLAKKVFTFEVDLTKPNLSIEVSTPNNSPQFGMQQMTKQATFEDAEGHKVWAGVNADFFNTSNGTPQGIVYKEGLAIKTSVTDAVNTFFAILKNGKAFVGDQEDYETVKSSIQEAVGGRVTLVSNGILVTQTSPTLEPRTAIGVSQDGTKVYILVVDGRRFHYSNGMSYEELGQCLKAMGSYDAINLDGGGSSTFFIRNQPDFAANRFEIRNWPTDNGGMERAVGNGILIIKK</sequence>
<dbReference type="GO" id="GO:0016798">
    <property type="term" value="F:hydrolase activity, acting on glycosyl bonds"/>
    <property type="evidence" value="ECO:0007669"/>
    <property type="project" value="UniProtKB-KW"/>
</dbReference>
<dbReference type="AlphaFoldDB" id="A0A5Q0Q8M3"/>
<evidence type="ECO:0000256" key="1">
    <source>
        <dbReference type="SAM" id="SignalP"/>
    </source>
</evidence>
<evidence type="ECO:0000259" key="2">
    <source>
        <dbReference type="Pfam" id="PF09992"/>
    </source>
</evidence>
<accession>A0A5Q0Q8M3</accession>
<keyword evidence="1" id="KW-0732">Signal</keyword>
<name>A0A5Q0Q8M3_9SPHI</name>
<dbReference type="InterPro" id="IPR018711">
    <property type="entry name" value="NAGPA"/>
</dbReference>
<dbReference type="PANTHER" id="PTHR40446">
    <property type="entry name" value="N-ACETYLGLUCOSAMINE-1-PHOSPHODIESTER ALPHA-N-ACETYLGLUCOSAMINIDASE"/>
    <property type="match status" value="1"/>
</dbReference>
<dbReference type="KEGG" id="sphe:GFH32_08230"/>
<feature type="domain" description="Phosphodiester glycosidase" evidence="2">
    <location>
        <begin position="128"/>
        <end position="309"/>
    </location>
</feature>
<keyword evidence="4" id="KW-1185">Reference proteome</keyword>
<reference evidence="3 4" key="1">
    <citation type="submission" date="2019-10" db="EMBL/GenBank/DDBJ databases">
        <authorList>
            <person name="Dong K."/>
        </authorList>
    </citation>
    <scope>NUCLEOTIDE SEQUENCE [LARGE SCALE GENOMIC DNA]</scope>
    <source>
        <strain evidence="4">dk4302</strain>
    </source>
</reference>
<evidence type="ECO:0000313" key="4">
    <source>
        <dbReference type="Proteomes" id="UP000326921"/>
    </source>
</evidence>
<feature type="signal peptide" evidence="1">
    <location>
        <begin position="1"/>
        <end position="24"/>
    </location>
</feature>
<dbReference type="Pfam" id="PF09992">
    <property type="entry name" value="NAGPA"/>
    <property type="match status" value="1"/>
</dbReference>
<dbReference type="PROSITE" id="PS51257">
    <property type="entry name" value="PROKAR_LIPOPROTEIN"/>
    <property type="match status" value="1"/>
</dbReference>
<keyword evidence="3" id="KW-0378">Hydrolase</keyword>
<gene>
    <name evidence="3" type="ORF">GFH32_08230</name>
</gene>
<dbReference type="EMBL" id="CP045652">
    <property type="protein sequence ID" value="QGA26315.1"/>
    <property type="molecule type" value="Genomic_DNA"/>
</dbReference>
<dbReference type="RefSeq" id="WP_153511046.1">
    <property type="nucleotide sequence ID" value="NZ_CP045652.1"/>
</dbReference>
<dbReference type="PANTHER" id="PTHR40446:SF2">
    <property type="entry name" value="N-ACETYLGLUCOSAMINE-1-PHOSPHODIESTER ALPHA-N-ACETYLGLUCOSAMINIDASE"/>
    <property type="match status" value="1"/>
</dbReference>